<comment type="caution">
    <text evidence="4">The sequence shown here is derived from an EMBL/GenBank/DDBJ whole genome shotgun (WGS) entry which is preliminary data.</text>
</comment>
<name>A0AAN9AZ33_9CAEN</name>
<keyword evidence="5" id="KW-1185">Reference proteome</keyword>
<accession>A0AAN9AZ33</accession>
<dbReference type="AlphaFoldDB" id="A0AAN9AZ33"/>
<reference evidence="4 5" key="1">
    <citation type="submission" date="2024-02" db="EMBL/GenBank/DDBJ databases">
        <title>Chromosome-scale genome assembly of the rough periwinkle Littorina saxatilis.</title>
        <authorList>
            <person name="De Jode A."/>
            <person name="Faria R."/>
            <person name="Formenti G."/>
            <person name="Sims Y."/>
            <person name="Smith T.P."/>
            <person name="Tracey A."/>
            <person name="Wood J.M.D."/>
            <person name="Zagrodzka Z.B."/>
            <person name="Johannesson K."/>
            <person name="Butlin R.K."/>
            <person name="Leder E.H."/>
        </authorList>
    </citation>
    <scope>NUCLEOTIDE SEQUENCE [LARGE SCALE GENOMIC DNA]</scope>
    <source>
        <strain evidence="4">Snail1</strain>
        <tissue evidence="4">Muscle</tissue>
    </source>
</reference>
<evidence type="ECO:0000313" key="2">
    <source>
        <dbReference type="EMBL" id="KAK7089159.1"/>
    </source>
</evidence>
<evidence type="ECO:0000313" key="5">
    <source>
        <dbReference type="Proteomes" id="UP001374579"/>
    </source>
</evidence>
<dbReference type="EMBL" id="JBAMIC010000018">
    <property type="protein sequence ID" value="KAK7094943.1"/>
    <property type="molecule type" value="Genomic_DNA"/>
</dbReference>
<sequence>MFKVSSFVLITLRPTSKTILQRGSLVWNAVPTLFAVPNPPPKVASGRKPPSQRVATNEASTDLSPDAQIVQPDDIQAILEDIGCKASKSSSSPSPREAELWQKVNKLRSKVFRLEKKTMEPRVKRASKLAKPPKKDFVVEQLSHILSGEASYFAIYACYIFTGYLLLCPILAETGTHVTKELKESQ</sequence>
<gene>
    <name evidence="3" type="ORF">V1264_006419</name>
    <name evidence="4" type="ORF">V1264_006420</name>
    <name evidence="2" type="ORF">V1264_024161</name>
</gene>
<proteinExistence type="predicted"/>
<dbReference type="Proteomes" id="UP001374579">
    <property type="component" value="Unassembled WGS sequence"/>
</dbReference>
<evidence type="ECO:0000313" key="4">
    <source>
        <dbReference type="EMBL" id="KAK7094944.1"/>
    </source>
</evidence>
<evidence type="ECO:0000313" key="3">
    <source>
        <dbReference type="EMBL" id="KAK7094943.1"/>
    </source>
</evidence>
<dbReference type="EMBL" id="JBAMIC010002745">
    <property type="protein sequence ID" value="KAK7089159.1"/>
    <property type="molecule type" value="Genomic_DNA"/>
</dbReference>
<protein>
    <submittedName>
        <fullName evidence="4">Uncharacterized protein</fullName>
    </submittedName>
</protein>
<feature type="compositionally biased region" description="Polar residues" evidence="1">
    <location>
        <begin position="53"/>
        <end position="62"/>
    </location>
</feature>
<evidence type="ECO:0000256" key="1">
    <source>
        <dbReference type="SAM" id="MobiDB-lite"/>
    </source>
</evidence>
<organism evidence="4 5">
    <name type="scientific">Littorina saxatilis</name>
    <dbReference type="NCBI Taxonomy" id="31220"/>
    <lineage>
        <taxon>Eukaryota</taxon>
        <taxon>Metazoa</taxon>
        <taxon>Spiralia</taxon>
        <taxon>Lophotrochozoa</taxon>
        <taxon>Mollusca</taxon>
        <taxon>Gastropoda</taxon>
        <taxon>Caenogastropoda</taxon>
        <taxon>Littorinimorpha</taxon>
        <taxon>Littorinoidea</taxon>
        <taxon>Littorinidae</taxon>
        <taxon>Littorina</taxon>
    </lineage>
</organism>
<dbReference type="EMBL" id="JBAMIC010000018">
    <property type="protein sequence ID" value="KAK7094944.1"/>
    <property type="molecule type" value="Genomic_DNA"/>
</dbReference>
<feature type="region of interest" description="Disordered" evidence="1">
    <location>
        <begin position="37"/>
        <end position="62"/>
    </location>
</feature>